<accession>A0AAP0E993</accession>
<name>A0AAP0E993_9MAGN</name>
<dbReference type="EMBL" id="JBBNAG010000012">
    <property type="protein sequence ID" value="KAK9088991.1"/>
    <property type="molecule type" value="Genomic_DNA"/>
</dbReference>
<evidence type="ECO:0000313" key="3">
    <source>
        <dbReference type="Proteomes" id="UP001419268"/>
    </source>
</evidence>
<keyword evidence="3" id="KW-1185">Reference proteome</keyword>
<feature type="region of interest" description="Disordered" evidence="1">
    <location>
        <begin position="83"/>
        <end position="130"/>
    </location>
</feature>
<evidence type="ECO:0000313" key="2">
    <source>
        <dbReference type="EMBL" id="KAK9088991.1"/>
    </source>
</evidence>
<evidence type="ECO:0000256" key="1">
    <source>
        <dbReference type="SAM" id="MobiDB-lite"/>
    </source>
</evidence>
<gene>
    <name evidence="2" type="ORF">Scep_028073</name>
</gene>
<sequence>MVRAVGGDDDRWWSEPTGKGDVVVGLEPLEALLWRQWTVDAAAVRAVRGGATGRGQSRPGRAMWWQCEEAVKAAVDAAVVRAVEGDDDSDGRSRPGKATGSTATVRQGVRRMNGSGRFVETKSSTVDSKS</sequence>
<dbReference type="AlphaFoldDB" id="A0AAP0E993"/>
<dbReference type="Proteomes" id="UP001419268">
    <property type="component" value="Unassembled WGS sequence"/>
</dbReference>
<proteinExistence type="predicted"/>
<comment type="caution">
    <text evidence="2">The sequence shown here is derived from an EMBL/GenBank/DDBJ whole genome shotgun (WGS) entry which is preliminary data.</text>
</comment>
<reference evidence="2 3" key="1">
    <citation type="submission" date="2024-01" db="EMBL/GenBank/DDBJ databases">
        <title>Genome assemblies of Stephania.</title>
        <authorList>
            <person name="Yang L."/>
        </authorList>
    </citation>
    <scope>NUCLEOTIDE SEQUENCE [LARGE SCALE GENOMIC DNA]</scope>
    <source>
        <strain evidence="2">JXDWG</strain>
        <tissue evidence="2">Leaf</tissue>
    </source>
</reference>
<feature type="compositionally biased region" description="Polar residues" evidence="1">
    <location>
        <begin position="121"/>
        <end position="130"/>
    </location>
</feature>
<protein>
    <submittedName>
        <fullName evidence="2">Uncharacterized protein</fullName>
    </submittedName>
</protein>
<organism evidence="2 3">
    <name type="scientific">Stephania cephalantha</name>
    <dbReference type="NCBI Taxonomy" id="152367"/>
    <lineage>
        <taxon>Eukaryota</taxon>
        <taxon>Viridiplantae</taxon>
        <taxon>Streptophyta</taxon>
        <taxon>Embryophyta</taxon>
        <taxon>Tracheophyta</taxon>
        <taxon>Spermatophyta</taxon>
        <taxon>Magnoliopsida</taxon>
        <taxon>Ranunculales</taxon>
        <taxon>Menispermaceae</taxon>
        <taxon>Menispermoideae</taxon>
        <taxon>Cissampelideae</taxon>
        <taxon>Stephania</taxon>
    </lineage>
</organism>